<evidence type="ECO:0000259" key="2">
    <source>
        <dbReference type="Pfam" id="PF04389"/>
    </source>
</evidence>
<organism evidence="3 4">
    <name type="scientific">Patulibacter medicamentivorans</name>
    <dbReference type="NCBI Taxonomy" id="1097667"/>
    <lineage>
        <taxon>Bacteria</taxon>
        <taxon>Bacillati</taxon>
        <taxon>Actinomycetota</taxon>
        <taxon>Thermoleophilia</taxon>
        <taxon>Solirubrobacterales</taxon>
        <taxon>Patulibacteraceae</taxon>
        <taxon>Patulibacter</taxon>
    </lineage>
</organism>
<reference evidence="3 4" key="1">
    <citation type="journal article" date="2013" name="Biodegradation">
        <title>Quantitative proteomic analysis of ibuprofen-degrading Patulibacter sp. strain I11.</title>
        <authorList>
            <person name="Almeida B."/>
            <person name="Kjeldal H."/>
            <person name="Lolas I."/>
            <person name="Knudsen A.D."/>
            <person name="Carvalho G."/>
            <person name="Nielsen K.L."/>
            <person name="Barreto Crespo M.T."/>
            <person name="Stensballe A."/>
            <person name="Nielsen J.L."/>
        </authorList>
    </citation>
    <scope>NUCLEOTIDE SEQUENCE [LARGE SCALE GENOMIC DNA]</scope>
    <source>
        <strain evidence="3 4">I11</strain>
    </source>
</reference>
<dbReference type="PANTHER" id="PTHR32481:SF0">
    <property type="entry name" value="AMINOPEPTIDASE YPDE-RELATED"/>
    <property type="match status" value="1"/>
</dbReference>
<accession>H0E7X2</accession>
<gene>
    <name evidence="3" type="ORF">PAI11_29290</name>
</gene>
<dbReference type="Gene3D" id="3.40.630.10">
    <property type="entry name" value="Zn peptidases"/>
    <property type="match status" value="1"/>
</dbReference>
<comment type="caution">
    <text evidence="3">The sequence shown here is derived from an EMBL/GenBank/DDBJ whole genome shotgun (WGS) entry which is preliminary data.</text>
</comment>
<evidence type="ECO:0000313" key="4">
    <source>
        <dbReference type="Proteomes" id="UP000005143"/>
    </source>
</evidence>
<dbReference type="PANTHER" id="PTHR32481">
    <property type="entry name" value="AMINOPEPTIDASE"/>
    <property type="match status" value="1"/>
</dbReference>
<keyword evidence="4" id="KW-1185">Reference proteome</keyword>
<dbReference type="SUPFAM" id="SSF53187">
    <property type="entry name" value="Zn-dependent exopeptidases"/>
    <property type="match status" value="1"/>
</dbReference>
<dbReference type="Pfam" id="PF04389">
    <property type="entry name" value="Peptidase_M28"/>
    <property type="match status" value="1"/>
</dbReference>
<protein>
    <recommendedName>
        <fullName evidence="2">Peptidase M28 domain-containing protein</fullName>
    </recommendedName>
</protein>
<sequence length="317" mass="33552">MGAAAAIADDVSNGPRVARKATQQPQTTWNVVAEAGDPAAERTLVVMAHHDAAPTGAAFDQTLQRTMAKLAPGVFERVDTSLPLWWPVVAAPALSALGAATGRRGASLAGIALGALATASFADIARSPIVPGANDNLSAVAALVALAERLRAEPVPGVRVLLVSCGAEEVIQGGIYGFAERHFPQLDVERTWFLNYDTIGSPELVMIEGEGTMVMEDYHWRSFRDLIDRVAVREGLALRRGMRARSSTDAVIPSRARYPTATLVSFDRAKAMTNYHQMSDTPENLDYGTIERAVALTHALLGALAGDEAASGVPSGR</sequence>
<dbReference type="Proteomes" id="UP000005143">
    <property type="component" value="Unassembled WGS sequence"/>
</dbReference>
<feature type="region of interest" description="Disordered" evidence="1">
    <location>
        <begin position="1"/>
        <end position="25"/>
    </location>
</feature>
<evidence type="ECO:0000313" key="3">
    <source>
        <dbReference type="EMBL" id="EHN10170.1"/>
    </source>
</evidence>
<feature type="domain" description="Peptidase M28" evidence="2">
    <location>
        <begin position="130"/>
        <end position="298"/>
    </location>
</feature>
<dbReference type="InterPro" id="IPR007484">
    <property type="entry name" value="Peptidase_M28"/>
</dbReference>
<proteinExistence type="predicted"/>
<dbReference type="PATRIC" id="fig|1097667.3.peg.2904"/>
<evidence type="ECO:0000256" key="1">
    <source>
        <dbReference type="SAM" id="MobiDB-lite"/>
    </source>
</evidence>
<dbReference type="AlphaFoldDB" id="H0E7X2"/>
<name>H0E7X2_9ACTN</name>
<dbReference type="InterPro" id="IPR051464">
    <property type="entry name" value="Peptidase_M42_aminopept"/>
</dbReference>
<dbReference type="EMBL" id="AGUD01000238">
    <property type="protein sequence ID" value="EHN10170.1"/>
    <property type="molecule type" value="Genomic_DNA"/>
</dbReference>